<reference evidence="2 3" key="1">
    <citation type="submission" date="2024-02" db="EMBL/GenBank/DDBJ databases">
        <authorList>
            <person name="Vignale AGUSTIN F."/>
            <person name="Sosa J E."/>
            <person name="Modenutti C."/>
        </authorList>
    </citation>
    <scope>NUCLEOTIDE SEQUENCE [LARGE SCALE GENOMIC DNA]</scope>
</reference>
<protein>
    <submittedName>
        <fullName evidence="2">Uncharacterized protein</fullName>
    </submittedName>
</protein>
<feature type="compositionally biased region" description="Low complexity" evidence="1">
    <location>
        <begin position="50"/>
        <end position="62"/>
    </location>
</feature>
<evidence type="ECO:0000313" key="2">
    <source>
        <dbReference type="EMBL" id="CAK9150194.1"/>
    </source>
</evidence>
<dbReference type="Proteomes" id="UP001642360">
    <property type="component" value="Unassembled WGS sequence"/>
</dbReference>
<feature type="region of interest" description="Disordered" evidence="1">
    <location>
        <begin position="39"/>
        <end position="62"/>
    </location>
</feature>
<comment type="caution">
    <text evidence="2">The sequence shown here is derived from an EMBL/GenBank/DDBJ whole genome shotgun (WGS) entry which is preliminary data.</text>
</comment>
<dbReference type="AlphaFoldDB" id="A0ABC8RZ03"/>
<dbReference type="EMBL" id="CAUOFW020001994">
    <property type="protein sequence ID" value="CAK9150194.1"/>
    <property type="molecule type" value="Genomic_DNA"/>
</dbReference>
<feature type="compositionally biased region" description="Polar residues" evidence="1">
    <location>
        <begin position="39"/>
        <end position="48"/>
    </location>
</feature>
<sequence length="171" mass="18382">MGFSHFDKNSGNNLLFSTNCVGNQSSMPPILPLVSQSIHFPQNSQDPGNSHRSSNPQISRSSSLPQINFLGQDSSGIQYPFMIQSSMVPQTSLDSHLSVPRESSIANVPLADSGNSSLGNGHDGNACRKKRIEKGDEENGNVQNVEVNLQKEVNVQSGVNHVVVNIADKGK</sequence>
<proteinExistence type="predicted"/>
<gene>
    <name evidence="2" type="ORF">ILEXP_LOCUS18316</name>
</gene>
<name>A0ABC8RZ03_9AQUA</name>
<accession>A0ABC8RZ03</accession>
<organism evidence="2 3">
    <name type="scientific">Ilex paraguariensis</name>
    <name type="common">yerba mate</name>
    <dbReference type="NCBI Taxonomy" id="185542"/>
    <lineage>
        <taxon>Eukaryota</taxon>
        <taxon>Viridiplantae</taxon>
        <taxon>Streptophyta</taxon>
        <taxon>Embryophyta</taxon>
        <taxon>Tracheophyta</taxon>
        <taxon>Spermatophyta</taxon>
        <taxon>Magnoliopsida</taxon>
        <taxon>eudicotyledons</taxon>
        <taxon>Gunneridae</taxon>
        <taxon>Pentapetalae</taxon>
        <taxon>asterids</taxon>
        <taxon>campanulids</taxon>
        <taxon>Aquifoliales</taxon>
        <taxon>Aquifoliaceae</taxon>
        <taxon>Ilex</taxon>
    </lineage>
</organism>
<keyword evidence="3" id="KW-1185">Reference proteome</keyword>
<evidence type="ECO:0000256" key="1">
    <source>
        <dbReference type="SAM" id="MobiDB-lite"/>
    </source>
</evidence>
<evidence type="ECO:0000313" key="3">
    <source>
        <dbReference type="Proteomes" id="UP001642360"/>
    </source>
</evidence>